<evidence type="ECO:0000256" key="6">
    <source>
        <dbReference type="ARBA" id="ARBA00035292"/>
    </source>
</evidence>
<dbReference type="InterPro" id="IPR020594">
    <property type="entry name" value="Ribosomal_bL9_bac/chp"/>
</dbReference>
<evidence type="ECO:0000256" key="7">
    <source>
        <dbReference type="HAMAP-Rule" id="MF_00503"/>
    </source>
</evidence>
<dbReference type="SUPFAM" id="SSF55658">
    <property type="entry name" value="L9 N-domain-like"/>
    <property type="match status" value="1"/>
</dbReference>
<dbReference type="InterPro" id="IPR036791">
    <property type="entry name" value="Ribosomal_bL9_C_sf"/>
</dbReference>
<organism evidence="11 12">
    <name type="scientific">Candidatus Abawacabacteria bacterium RBG_16_42_10</name>
    <dbReference type="NCBI Taxonomy" id="1817814"/>
    <lineage>
        <taxon>Bacteria</taxon>
        <taxon>Candidatus Abawacaibacteriota</taxon>
    </lineage>
</organism>
<protein>
    <recommendedName>
        <fullName evidence="6 7">Large ribosomal subunit protein bL9</fullName>
    </recommendedName>
</protein>
<evidence type="ECO:0000313" key="11">
    <source>
        <dbReference type="EMBL" id="OGC82583.1"/>
    </source>
</evidence>
<keyword evidence="8" id="KW-0175">Coiled coil</keyword>
<comment type="similarity">
    <text evidence="1 7">Belongs to the bacterial ribosomal protein bL9 family.</text>
</comment>
<evidence type="ECO:0000259" key="10">
    <source>
        <dbReference type="Pfam" id="PF03948"/>
    </source>
</evidence>
<evidence type="ECO:0000313" key="12">
    <source>
        <dbReference type="Proteomes" id="UP000177614"/>
    </source>
</evidence>
<name>A0A1F4XND1_9BACT</name>
<evidence type="ECO:0000256" key="8">
    <source>
        <dbReference type="SAM" id="Coils"/>
    </source>
</evidence>
<dbReference type="SUPFAM" id="SSF55653">
    <property type="entry name" value="Ribosomal protein L9 C-domain"/>
    <property type="match status" value="1"/>
</dbReference>
<proteinExistence type="inferred from homology"/>
<comment type="function">
    <text evidence="7">Binds to the 23S rRNA.</text>
</comment>
<dbReference type="GO" id="GO:1990904">
    <property type="term" value="C:ribonucleoprotein complex"/>
    <property type="evidence" value="ECO:0007669"/>
    <property type="project" value="UniProtKB-KW"/>
</dbReference>
<dbReference type="Pfam" id="PF03948">
    <property type="entry name" value="Ribosomal_L9_C"/>
    <property type="match status" value="1"/>
</dbReference>
<evidence type="ECO:0000256" key="5">
    <source>
        <dbReference type="ARBA" id="ARBA00023274"/>
    </source>
</evidence>
<dbReference type="InterPro" id="IPR020070">
    <property type="entry name" value="Ribosomal_bL9_N"/>
</dbReference>
<sequence length="149" mass="16680">MKLVLTQDVQHVGKKHDVVVVKRGHGRNFLLPRGLATIATPGLLAQAQIIQTKKEERKQKMTAKAKELAQKIKDLELVFEAKVTKKGPLFGSISRHDVMMKLAKEIEFKIDPDALILEAPIKTLGKHRIKVQLSSEVEAILHLVVKKQA</sequence>
<dbReference type="Gene3D" id="3.10.430.100">
    <property type="entry name" value="Ribosomal protein L9, C-terminal domain"/>
    <property type="match status" value="1"/>
</dbReference>
<dbReference type="InterPro" id="IPR036935">
    <property type="entry name" value="Ribosomal_bL9_N_sf"/>
</dbReference>
<keyword evidence="5 7" id="KW-0687">Ribonucleoprotein</keyword>
<feature type="domain" description="Ribosomal protein L9" evidence="9">
    <location>
        <begin position="1"/>
        <end position="46"/>
    </location>
</feature>
<dbReference type="InterPro" id="IPR020069">
    <property type="entry name" value="Ribosomal_bL9_C"/>
</dbReference>
<comment type="caution">
    <text evidence="11">The sequence shown here is derived from an EMBL/GenBank/DDBJ whole genome shotgun (WGS) entry which is preliminary data.</text>
</comment>
<dbReference type="Proteomes" id="UP000177614">
    <property type="component" value="Unassembled WGS sequence"/>
</dbReference>
<reference evidence="11 12" key="1">
    <citation type="journal article" date="2016" name="Nat. Commun.">
        <title>Thousands of microbial genomes shed light on interconnected biogeochemical processes in an aquifer system.</title>
        <authorList>
            <person name="Anantharaman K."/>
            <person name="Brown C.T."/>
            <person name="Hug L.A."/>
            <person name="Sharon I."/>
            <person name="Castelle C.J."/>
            <person name="Probst A.J."/>
            <person name="Thomas B.C."/>
            <person name="Singh A."/>
            <person name="Wilkins M.J."/>
            <person name="Karaoz U."/>
            <person name="Brodie E.L."/>
            <person name="Williams K.H."/>
            <person name="Hubbard S.S."/>
            <person name="Banfield J.F."/>
        </authorList>
    </citation>
    <scope>NUCLEOTIDE SEQUENCE [LARGE SCALE GENOMIC DNA]</scope>
</reference>
<gene>
    <name evidence="7" type="primary">rplI</name>
    <name evidence="11" type="ORF">A2V81_01395</name>
</gene>
<dbReference type="GO" id="GO:0003735">
    <property type="term" value="F:structural constituent of ribosome"/>
    <property type="evidence" value="ECO:0007669"/>
    <property type="project" value="InterPro"/>
</dbReference>
<accession>A0A1F4XND1</accession>
<evidence type="ECO:0000256" key="3">
    <source>
        <dbReference type="ARBA" id="ARBA00022884"/>
    </source>
</evidence>
<dbReference type="HAMAP" id="MF_00503">
    <property type="entry name" value="Ribosomal_bL9"/>
    <property type="match status" value="1"/>
</dbReference>
<dbReference type="GO" id="GO:0006412">
    <property type="term" value="P:translation"/>
    <property type="evidence" value="ECO:0007669"/>
    <property type="project" value="UniProtKB-UniRule"/>
</dbReference>
<evidence type="ECO:0000259" key="9">
    <source>
        <dbReference type="Pfam" id="PF01281"/>
    </source>
</evidence>
<dbReference type="PANTHER" id="PTHR21368">
    <property type="entry name" value="50S RIBOSOMAL PROTEIN L9"/>
    <property type="match status" value="1"/>
</dbReference>
<evidence type="ECO:0000256" key="4">
    <source>
        <dbReference type="ARBA" id="ARBA00022980"/>
    </source>
</evidence>
<dbReference type="Pfam" id="PF01281">
    <property type="entry name" value="Ribosomal_L9_N"/>
    <property type="match status" value="1"/>
</dbReference>
<dbReference type="GO" id="GO:0019843">
    <property type="term" value="F:rRNA binding"/>
    <property type="evidence" value="ECO:0007669"/>
    <property type="project" value="UniProtKB-UniRule"/>
</dbReference>
<dbReference type="STRING" id="1817814.A2V81_01395"/>
<dbReference type="Gene3D" id="3.40.5.10">
    <property type="entry name" value="Ribosomal protein L9, N-terminal domain"/>
    <property type="match status" value="1"/>
</dbReference>
<dbReference type="NCBIfam" id="TIGR00158">
    <property type="entry name" value="L9"/>
    <property type="match status" value="1"/>
</dbReference>
<evidence type="ECO:0000256" key="1">
    <source>
        <dbReference type="ARBA" id="ARBA00010605"/>
    </source>
</evidence>
<feature type="domain" description="Large ribosomal subunit protein bL9 C-terminal" evidence="10">
    <location>
        <begin position="63"/>
        <end position="146"/>
    </location>
</feature>
<dbReference type="InterPro" id="IPR009027">
    <property type="entry name" value="Ribosomal_bL9/RNase_H1_N"/>
</dbReference>
<evidence type="ECO:0000256" key="2">
    <source>
        <dbReference type="ARBA" id="ARBA00022730"/>
    </source>
</evidence>
<keyword evidence="2 7" id="KW-0699">rRNA-binding</keyword>
<feature type="coiled-coil region" evidence="8">
    <location>
        <begin position="51"/>
        <end position="78"/>
    </location>
</feature>
<dbReference type="GO" id="GO:0005840">
    <property type="term" value="C:ribosome"/>
    <property type="evidence" value="ECO:0007669"/>
    <property type="project" value="UniProtKB-KW"/>
</dbReference>
<keyword evidence="3 7" id="KW-0694">RNA-binding</keyword>
<dbReference type="AlphaFoldDB" id="A0A1F4XND1"/>
<keyword evidence="4 7" id="KW-0689">Ribosomal protein</keyword>
<dbReference type="EMBL" id="MEWR01000004">
    <property type="protein sequence ID" value="OGC82583.1"/>
    <property type="molecule type" value="Genomic_DNA"/>
</dbReference>
<dbReference type="InterPro" id="IPR000244">
    <property type="entry name" value="Ribosomal_bL9"/>
</dbReference>